<evidence type="ECO:0000313" key="1">
    <source>
        <dbReference type="Proteomes" id="UP000301870"/>
    </source>
</evidence>
<dbReference type="RefSeq" id="XP_022819003.1">
    <property type="nucleotide sequence ID" value="XM_022963235.1"/>
</dbReference>
<evidence type="ECO:0000313" key="2">
    <source>
        <dbReference type="RefSeq" id="XP_022819003.1"/>
    </source>
</evidence>
<name>A0A9J7DV29_SPOLT</name>
<accession>A0A9J7DV29</accession>
<dbReference type="KEGG" id="sliu:111351332"/>
<dbReference type="OrthoDB" id="8186615at2759"/>
<organism evidence="1 2">
    <name type="scientific">Spodoptera litura</name>
    <name type="common">Asian cotton leafworm</name>
    <dbReference type="NCBI Taxonomy" id="69820"/>
    <lineage>
        <taxon>Eukaryota</taxon>
        <taxon>Metazoa</taxon>
        <taxon>Ecdysozoa</taxon>
        <taxon>Arthropoda</taxon>
        <taxon>Hexapoda</taxon>
        <taxon>Insecta</taxon>
        <taxon>Pterygota</taxon>
        <taxon>Neoptera</taxon>
        <taxon>Endopterygota</taxon>
        <taxon>Lepidoptera</taxon>
        <taxon>Glossata</taxon>
        <taxon>Ditrysia</taxon>
        <taxon>Noctuoidea</taxon>
        <taxon>Noctuidae</taxon>
        <taxon>Amphipyrinae</taxon>
        <taxon>Spodoptera</taxon>
    </lineage>
</organism>
<dbReference type="GeneID" id="111351332"/>
<dbReference type="Proteomes" id="UP000301870">
    <property type="component" value="Chromosome 13"/>
</dbReference>
<dbReference type="AlphaFoldDB" id="A0A9J7DV29"/>
<proteinExistence type="predicted"/>
<sequence>MASTSASTSNPSSPHSDAIKNWTQLEKYHLMLALKSLHRHDIEKIQELVVTKTVEETRAAVEYYTQIALQHPAFLQKEQDIKPKSSRKPTTPLNRWSKLLTDNLNLEELRTETATAVRMIADLENIPPAVCTDNIDFREVYRQIANAMEGKPIILDVASASVFHKCVLETALSSKAFLKTAAFKYIVNNIDLSDKEINTFPRPTEKHELGILRHLASQRAYNPLNVPEENLKPSCENALNDHKMQLDQQ</sequence>
<keyword evidence="1" id="KW-1185">Reference proteome</keyword>
<protein>
    <submittedName>
        <fullName evidence="2">Uncharacterized protein LOC111351332</fullName>
    </submittedName>
</protein>
<reference evidence="2" key="1">
    <citation type="submission" date="2025-08" db="UniProtKB">
        <authorList>
            <consortium name="RefSeq"/>
        </authorList>
    </citation>
    <scope>IDENTIFICATION</scope>
    <source>
        <strain evidence="2">Ishihara</strain>
        <tissue evidence="2">Whole body</tissue>
    </source>
</reference>
<gene>
    <name evidence="2" type="primary">LOC111351332</name>
</gene>